<reference evidence="2" key="1">
    <citation type="journal article" date="2022" name="bioRxiv">
        <title>Sequencing and chromosome-scale assembly of the giantPleurodeles waltlgenome.</title>
        <authorList>
            <person name="Brown T."/>
            <person name="Elewa A."/>
            <person name="Iarovenko S."/>
            <person name="Subramanian E."/>
            <person name="Araus A.J."/>
            <person name="Petzold A."/>
            <person name="Susuki M."/>
            <person name="Suzuki K.-i.T."/>
            <person name="Hayashi T."/>
            <person name="Toyoda A."/>
            <person name="Oliveira C."/>
            <person name="Osipova E."/>
            <person name="Leigh N.D."/>
            <person name="Simon A."/>
            <person name="Yun M.H."/>
        </authorList>
    </citation>
    <scope>NUCLEOTIDE SEQUENCE</scope>
    <source>
        <strain evidence="2">20211129_DDA</strain>
        <tissue evidence="2">Liver</tissue>
    </source>
</reference>
<comment type="caution">
    <text evidence="2">The sequence shown here is derived from an EMBL/GenBank/DDBJ whole genome shotgun (WGS) entry which is preliminary data.</text>
</comment>
<protein>
    <submittedName>
        <fullName evidence="2">Uncharacterized protein</fullName>
    </submittedName>
</protein>
<dbReference type="Proteomes" id="UP001066276">
    <property type="component" value="Chromosome 2_1"/>
</dbReference>
<name>A0AAV7VTC7_PLEWA</name>
<gene>
    <name evidence="2" type="ORF">NDU88_007346</name>
</gene>
<feature type="region of interest" description="Disordered" evidence="1">
    <location>
        <begin position="1"/>
        <end position="34"/>
    </location>
</feature>
<feature type="region of interest" description="Disordered" evidence="1">
    <location>
        <begin position="46"/>
        <end position="91"/>
    </location>
</feature>
<evidence type="ECO:0000256" key="1">
    <source>
        <dbReference type="SAM" id="MobiDB-lite"/>
    </source>
</evidence>
<dbReference type="EMBL" id="JANPWB010000003">
    <property type="protein sequence ID" value="KAJ1203561.1"/>
    <property type="molecule type" value="Genomic_DNA"/>
</dbReference>
<feature type="compositionally biased region" description="Polar residues" evidence="1">
    <location>
        <begin position="1"/>
        <end position="16"/>
    </location>
</feature>
<sequence length="91" mass="10503">MLHSTAQRTQTTNEGSLRSLWQPETQEGLPRRMIDAGGRISIKIFRLREAEGVGPEEEEEEQTGKEQETEKETQDRSEWSPELESKQHGCY</sequence>
<evidence type="ECO:0000313" key="3">
    <source>
        <dbReference type="Proteomes" id="UP001066276"/>
    </source>
</evidence>
<accession>A0AAV7VTC7</accession>
<keyword evidence="3" id="KW-1185">Reference proteome</keyword>
<feature type="compositionally biased region" description="Basic and acidic residues" evidence="1">
    <location>
        <begin position="62"/>
        <end position="91"/>
    </location>
</feature>
<dbReference type="AlphaFoldDB" id="A0AAV7VTC7"/>
<proteinExistence type="predicted"/>
<evidence type="ECO:0000313" key="2">
    <source>
        <dbReference type="EMBL" id="KAJ1203561.1"/>
    </source>
</evidence>
<organism evidence="2 3">
    <name type="scientific">Pleurodeles waltl</name>
    <name type="common">Iberian ribbed newt</name>
    <dbReference type="NCBI Taxonomy" id="8319"/>
    <lineage>
        <taxon>Eukaryota</taxon>
        <taxon>Metazoa</taxon>
        <taxon>Chordata</taxon>
        <taxon>Craniata</taxon>
        <taxon>Vertebrata</taxon>
        <taxon>Euteleostomi</taxon>
        <taxon>Amphibia</taxon>
        <taxon>Batrachia</taxon>
        <taxon>Caudata</taxon>
        <taxon>Salamandroidea</taxon>
        <taxon>Salamandridae</taxon>
        <taxon>Pleurodelinae</taxon>
        <taxon>Pleurodeles</taxon>
    </lineage>
</organism>